<keyword evidence="2" id="KW-1185">Reference proteome</keyword>
<name>A0A8H7W1D6_9HELO</name>
<comment type="caution">
    <text evidence="1">The sequence shown here is derived from an EMBL/GenBank/DDBJ whole genome shotgun (WGS) entry which is preliminary data.</text>
</comment>
<evidence type="ECO:0008006" key="3">
    <source>
        <dbReference type="Google" id="ProtNLM"/>
    </source>
</evidence>
<evidence type="ECO:0000313" key="1">
    <source>
        <dbReference type="EMBL" id="KAG4414281.1"/>
    </source>
</evidence>
<dbReference type="Proteomes" id="UP000664132">
    <property type="component" value="Unassembled WGS sequence"/>
</dbReference>
<dbReference type="EMBL" id="JAFJYH010000272">
    <property type="protein sequence ID" value="KAG4414281.1"/>
    <property type="molecule type" value="Genomic_DNA"/>
</dbReference>
<sequence>MACVFDDNTIPSNDPRVWEKRAWTFQEGLFSRRTLIFDIFGIVGWKCPKVFWHETEECPSEALDWMARYPTQKVGDWRYFGFSTFNFKWPDMRRWCELVEEYFLRELSFDTDGLNAIAGLITVMESTSPGGFFYGLPELFFDAFLLWDVVENYVAERREGAKLPSWSFLGWKGGQAARLDLFWWRFSMDHTLLDDPWNGFRSDCEIEPIVGWHKESDSLGLVPVTNQFHICRSRWVDEPPLGWTKHDLEKGDQSYYRHESTDDWKFRYPIALPQVGARSSNDKFSQCLHFKAQRGRLDIGNSILASPEDEQEYHIPHPDEHQVSESDSDRSFINASLINDTGRWAGIIRLPRKDVNEFATLPDDVPKKLRLELIAVARGKVRNDAFPKVSDI</sequence>
<dbReference type="AlphaFoldDB" id="A0A8H7W1D6"/>
<organism evidence="1 2">
    <name type="scientific">Cadophora malorum</name>
    <dbReference type="NCBI Taxonomy" id="108018"/>
    <lineage>
        <taxon>Eukaryota</taxon>
        <taxon>Fungi</taxon>
        <taxon>Dikarya</taxon>
        <taxon>Ascomycota</taxon>
        <taxon>Pezizomycotina</taxon>
        <taxon>Leotiomycetes</taxon>
        <taxon>Helotiales</taxon>
        <taxon>Ploettnerulaceae</taxon>
        <taxon>Cadophora</taxon>
    </lineage>
</organism>
<reference evidence="1" key="1">
    <citation type="submission" date="2021-02" db="EMBL/GenBank/DDBJ databases">
        <title>Genome sequence Cadophora malorum strain M34.</title>
        <authorList>
            <person name="Stefanovic E."/>
            <person name="Vu D."/>
            <person name="Scully C."/>
            <person name="Dijksterhuis J."/>
            <person name="Roader J."/>
            <person name="Houbraken J."/>
        </authorList>
    </citation>
    <scope>NUCLEOTIDE SEQUENCE</scope>
    <source>
        <strain evidence="1">M34</strain>
    </source>
</reference>
<gene>
    <name evidence="1" type="ORF">IFR04_012577</name>
</gene>
<dbReference type="PANTHER" id="PTHR33112">
    <property type="entry name" value="DOMAIN PROTEIN, PUTATIVE-RELATED"/>
    <property type="match status" value="1"/>
</dbReference>
<dbReference type="PANTHER" id="PTHR33112:SF1">
    <property type="entry name" value="HETEROKARYON INCOMPATIBILITY DOMAIN-CONTAINING PROTEIN"/>
    <property type="match status" value="1"/>
</dbReference>
<evidence type="ECO:0000313" key="2">
    <source>
        <dbReference type="Proteomes" id="UP000664132"/>
    </source>
</evidence>
<dbReference type="OrthoDB" id="5428863at2759"/>
<accession>A0A8H7W1D6</accession>
<protein>
    <recommendedName>
        <fullName evidence="3">Heterokaryon incompatibility domain-containing protein</fullName>
    </recommendedName>
</protein>
<proteinExistence type="predicted"/>